<accession>A0A919UFF5</accession>
<dbReference type="EMBL" id="BONQ01000107">
    <property type="protein sequence ID" value="GIG48613.1"/>
    <property type="molecule type" value="Genomic_DNA"/>
</dbReference>
<gene>
    <name evidence="2" type="ORF">Dsi01nite_066540</name>
</gene>
<feature type="transmembrane region" description="Helical" evidence="1">
    <location>
        <begin position="209"/>
        <end position="229"/>
    </location>
</feature>
<feature type="transmembrane region" description="Helical" evidence="1">
    <location>
        <begin position="293"/>
        <end position="314"/>
    </location>
</feature>
<feature type="transmembrane region" description="Helical" evidence="1">
    <location>
        <begin position="58"/>
        <end position="77"/>
    </location>
</feature>
<dbReference type="AlphaFoldDB" id="A0A919UFF5"/>
<reference evidence="2" key="1">
    <citation type="submission" date="2021-01" db="EMBL/GenBank/DDBJ databases">
        <title>Whole genome shotgun sequence of Dactylosporangium siamense NBRC 106093.</title>
        <authorList>
            <person name="Komaki H."/>
            <person name="Tamura T."/>
        </authorList>
    </citation>
    <scope>NUCLEOTIDE SEQUENCE</scope>
    <source>
        <strain evidence="2">NBRC 106093</strain>
    </source>
</reference>
<sequence length="324" mass="32939">MVTDALLALVVRLLPARHRDWGEAMRAETAALPAGRERWAHALGCAGAVLAQPAAVRAVGYPLAAVAVLAAVLRWSAGIEYGPLRWGLVGLIALLHVVALWGRRPGLLGPVGDGLAARAVRAGGCLFIAAMTAAFVARMATHGPPAEQASFGVPVFAGFLTSYLVGLLAFTARRTAVPGRAIATGAAASLAAVGVWVAGQFLFPPVPANVGGAVFTIGCGVAAVTLLLAKAGRSRDTLLSALSVGLLGPLLVFASVVLMSGYGPARLIPDLVPAALTPADRLANSRIEIQDPYVAMLFLACLGGVILTVASLATGRAEAGKVAR</sequence>
<keyword evidence="3" id="KW-1185">Reference proteome</keyword>
<feature type="transmembrane region" description="Helical" evidence="1">
    <location>
        <begin position="83"/>
        <end position="103"/>
    </location>
</feature>
<proteinExistence type="predicted"/>
<feature type="transmembrane region" description="Helical" evidence="1">
    <location>
        <begin position="241"/>
        <end position="262"/>
    </location>
</feature>
<evidence type="ECO:0000256" key="1">
    <source>
        <dbReference type="SAM" id="Phobius"/>
    </source>
</evidence>
<feature type="transmembrane region" description="Helical" evidence="1">
    <location>
        <begin position="149"/>
        <end position="170"/>
    </location>
</feature>
<protein>
    <submittedName>
        <fullName evidence="2">Uncharacterized protein</fullName>
    </submittedName>
</protein>
<organism evidence="2 3">
    <name type="scientific">Dactylosporangium siamense</name>
    <dbReference type="NCBI Taxonomy" id="685454"/>
    <lineage>
        <taxon>Bacteria</taxon>
        <taxon>Bacillati</taxon>
        <taxon>Actinomycetota</taxon>
        <taxon>Actinomycetes</taxon>
        <taxon>Micromonosporales</taxon>
        <taxon>Micromonosporaceae</taxon>
        <taxon>Dactylosporangium</taxon>
    </lineage>
</organism>
<dbReference type="Proteomes" id="UP000660611">
    <property type="component" value="Unassembled WGS sequence"/>
</dbReference>
<name>A0A919UFF5_9ACTN</name>
<keyword evidence="1" id="KW-1133">Transmembrane helix</keyword>
<comment type="caution">
    <text evidence="2">The sequence shown here is derived from an EMBL/GenBank/DDBJ whole genome shotgun (WGS) entry which is preliminary data.</text>
</comment>
<evidence type="ECO:0000313" key="2">
    <source>
        <dbReference type="EMBL" id="GIG48613.1"/>
    </source>
</evidence>
<keyword evidence="1" id="KW-0812">Transmembrane</keyword>
<evidence type="ECO:0000313" key="3">
    <source>
        <dbReference type="Proteomes" id="UP000660611"/>
    </source>
</evidence>
<feature type="transmembrane region" description="Helical" evidence="1">
    <location>
        <begin position="115"/>
        <end position="137"/>
    </location>
</feature>
<feature type="transmembrane region" description="Helical" evidence="1">
    <location>
        <begin position="182"/>
        <end position="203"/>
    </location>
</feature>
<keyword evidence="1" id="KW-0472">Membrane</keyword>